<dbReference type="PROSITE" id="PS50005">
    <property type="entry name" value="TPR"/>
    <property type="match status" value="2"/>
</dbReference>
<dbReference type="PANTHER" id="PTHR44858:SF1">
    <property type="entry name" value="UDP-N-ACETYLGLUCOSAMINE--PEPTIDE N-ACETYLGLUCOSAMINYLTRANSFERASE SPINDLY-RELATED"/>
    <property type="match status" value="1"/>
</dbReference>
<protein>
    <submittedName>
        <fullName evidence="4">Tetratricopeptide repeat-containing protein</fullName>
    </submittedName>
</protein>
<dbReference type="EMBL" id="FWYF01000003">
    <property type="protein sequence ID" value="SMD37077.1"/>
    <property type="molecule type" value="Genomic_DNA"/>
</dbReference>
<reference evidence="4 5" key="1">
    <citation type="submission" date="2017-04" db="EMBL/GenBank/DDBJ databases">
        <authorList>
            <person name="Afonso C.L."/>
            <person name="Miller P.J."/>
            <person name="Scott M.A."/>
            <person name="Spackman E."/>
            <person name="Goraichik I."/>
            <person name="Dimitrov K.M."/>
            <person name="Suarez D.L."/>
            <person name="Swayne D.E."/>
        </authorList>
    </citation>
    <scope>NUCLEOTIDE SEQUENCE [LARGE SCALE GENOMIC DNA]</scope>
    <source>
        <strain evidence="4 5">DSM 26133</strain>
    </source>
</reference>
<proteinExistence type="predicted"/>
<evidence type="ECO:0000256" key="1">
    <source>
        <dbReference type="ARBA" id="ARBA00022737"/>
    </source>
</evidence>
<dbReference type="STRING" id="692418.SAMN04488029_3226"/>
<evidence type="ECO:0000256" key="2">
    <source>
        <dbReference type="ARBA" id="ARBA00022803"/>
    </source>
</evidence>
<gene>
    <name evidence="4" type="ORF">SAMN04488029_3226</name>
</gene>
<name>A0A1W2GKA7_REIFA</name>
<evidence type="ECO:0000313" key="5">
    <source>
        <dbReference type="Proteomes" id="UP000192472"/>
    </source>
</evidence>
<accession>A0A1W2GKA7</accession>
<sequence>MRMQKTHLWLWMFIVAFTIEGFAQRADLNASPAERKRIAEDYYQKGNVAGRRGQFPLAVLYYDSAVRLFGGSSEYFFARGQAKELADNNIGALTDFEAALRVNPENYTALFKRALIYHKQKNYKQAATDFTFLINNVETFETKAIVFKGASYDEKGEMIFSGIATLEDMKADVYLARAMTYEQMGFNTPTILDFDKAIELNNHEPNYYVQRGLFKLSKEDAEGAEKDFRSALEIDQYHRLALYNLSFLVDDKEKDEINKILYGVGDFAMAFSRRAFENYQKGKFEEALLDYDSALMIKGDNANDLMNRGMVKAKLDRHKAAIKDFENSVYTDNTLVRNFVLIGNSYQELNNYPQAVTYYQRYLRSEKGDGVVYYNMGLAYMKAHKDDEACESLRTAYDLGEERAEPALEQVCFKLE</sequence>
<dbReference type="InterPro" id="IPR019734">
    <property type="entry name" value="TPR_rpt"/>
</dbReference>
<dbReference type="SMART" id="SM00028">
    <property type="entry name" value="TPR"/>
    <property type="match status" value="9"/>
</dbReference>
<dbReference type="OrthoDB" id="1523318at2"/>
<dbReference type="Pfam" id="PF13181">
    <property type="entry name" value="TPR_8"/>
    <property type="match status" value="1"/>
</dbReference>
<dbReference type="SUPFAM" id="SSF48452">
    <property type="entry name" value="TPR-like"/>
    <property type="match status" value="1"/>
</dbReference>
<organism evidence="4 5">
    <name type="scientific">Reichenbachiella faecimaris</name>
    <dbReference type="NCBI Taxonomy" id="692418"/>
    <lineage>
        <taxon>Bacteria</taxon>
        <taxon>Pseudomonadati</taxon>
        <taxon>Bacteroidota</taxon>
        <taxon>Cytophagia</taxon>
        <taxon>Cytophagales</taxon>
        <taxon>Reichenbachiellaceae</taxon>
        <taxon>Reichenbachiella</taxon>
    </lineage>
</organism>
<keyword evidence="1" id="KW-0677">Repeat</keyword>
<dbReference type="Pfam" id="PF13432">
    <property type="entry name" value="TPR_16"/>
    <property type="match status" value="2"/>
</dbReference>
<dbReference type="Gene3D" id="1.25.40.10">
    <property type="entry name" value="Tetratricopeptide repeat domain"/>
    <property type="match status" value="4"/>
</dbReference>
<keyword evidence="2 3" id="KW-0802">TPR repeat</keyword>
<evidence type="ECO:0000256" key="3">
    <source>
        <dbReference type="PROSITE-ProRule" id="PRU00339"/>
    </source>
</evidence>
<dbReference type="Proteomes" id="UP000192472">
    <property type="component" value="Unassembled WGS sequence"/>
</dbReference>
<feature type="repeat" description="TPR" evidence="3">
    <location>
        <begin position="370"/>
        <end position="403"/>
    </location>
</feature>
<dbReference type="InterPro" id="IPR050498">
    <property type="entry name" value="Ycf3"/>
</dbReference>
<dbReference type="PANTHER" id="PTHR44858">
    <property type="entry name" value="TETRATRICOPEPTIDE REPEAT PROTEIN 6"/>
    <property type="match status" value="1"/>
</dbReference>
<keyword evidence="5" id="KW-1185">Reference proteome</keyword>
<dbReference type="InterPro" id="IPR011990">
    <property type="entry name" value="TPR-like_helical_dom_sf"/>
</dbReference>
<dbReference type="AlphaFoldDB" id="A0A1W2GKA7"/>
<evidence type="ECO:0000313" key="4">
    <source>
        <dbReference type="EMBL" id="SMD37077.1"/>
    </source>
</evidence>
<feature type="repeat" description="TPR" evidence="3">
    <location>
        <begin position="336"/>
        <end position="369"/>
    </location>
</feature>